<feature type="transmembrane region" description="Helical" evidence="7">
    <location>
        <begin position="35"/>
        <end position="54"/>
    </location>
</feature>
<evidence type="ECO:0000313" key="9">
    <source>
        <dbReference type="EMBL" id="HJE51841.1"/>
    </source>
</evidence>
<name>A0A921EQT3_9ACTN</name>
<dbReference type="PANTHER" id="PTHR42920">
    <property type="entry name" value="OS03G0707200 PROTEIN-RELATED"/>
    <property type="match status" value="1"/>
</dbReference>
<feature type="transmembrane region" description="Helical" evidence="7">
    <location>
        <begin position="95"/>
        <end position="112"/>
    </location>
</feature>
<evidence type="ECO:0000256" key="4">
    <source>
        <dbReference type="ARBA" id="ARBA00022692"/>
    </source>
</evidence>
<feature type="domain" description="EamA" evidence="8">
    <location>
        <begin position="7"/>
        <end position="134"/>
    </location>
</feature>
<dbReference type="PANTHER" id="PTHR42920:SF5">
    <property type="entry name" value="EAMA DOMAIN-CONTAINING PROTEIN"/>
    <property type="match status" value="1"/>
</dbReference>
<evidence type="ECO:0000313" key="10">
    <source>
        <dbReference type="Proteomes" id="UP000712713"/>
    </source>
</evidence>
<comment type="subcellular location">
    <subcellularLocation>
        <location evidence="1">Cell membrane</location>
        <topology evidence="1">Multi-pass membrane protein</topology>
    </subcellularLocation>
</comment>
<gene>
    <name evidence="9" type="ORF">K8V15_07670</name>
</gene>
<protein>
    <submittedName>
        <fullName evidence="9">DMT family transporter</fullName>
    </submittedName>
</protein>
<evidence type="ECO:0000256" key="7">
    <source>
        <dbReference type="SAM" id="Phobius"/>
    </source>
</evidence>
<dbReference type="EMBL" id="DYZF01000192">
    <property type="protein sequence ID" value="HJE51841.1"/>
    <property type="molecule type" value="Genomic_DNA"/>
</dbReference>
<feature type="transmembrane region" description="Helical" evidence="7">
    <location>
        <begin position="207"/>
        <end position="225"/>
    </location>
</feature>
<organism evidence="9 10">
    <name type="scientific">Tessaracoccus flavescens</name>
    <dbReference type="NCBI Taxonomy" id="399497"/>
    <lineage>
        <taxon>Bacteria</taxon>
        <taxon>Bacillati</taxon>
        <taxon>Actinomycetota</taxon>
        <taxon>Actinomycetes</taxon>
        <taxon>Propionibacteriales</taxon>
        <taxon>Propionibacteriaceae</taxon>
        <taxon>Tessaracoccus</taxon>
    </lineage>
</organism>
<dbReference type="GO" id="GO:0005886">
    <property type="term" value="C:plasma membrane"/>
    <property type="evidence" value="ECO:0007669"/>
    <property type="project" value="UniProtKB-SubCell"/>
</dbReference>
<feature type="transmembrane region" description="Helical" evidence="7">
    <location>
        <begin position="232"/>
        <end position="254"/>
    </location>
</feature>
<reference evidence="9" key="1">
    <citation type="journal article" date="2021" name="PeerJ">
        <title>Extensive microbial diversity within the chicken gut microbiome revealed by metagenomics and culture.</title>
        <authorList>
            <person name="Gilroy R."/>
            <person name="Ravi A."/>
            <person name="Getino M."/>
            <person name="Pursley I."/>
            <person name="Horton D.L."/>
            <person name="Alikhan N.F."/>
            <person name="Baker D."/>
            <person name="Gharbi K."/>
            <person name="Hall N."/>
            <person name="Watson M."/>
            <person name="Adriaenssens E.M."/>
            <person name="Foster-Nyarko E."/>
            <person name="Jarju S."/>
            <person name="Secka A."/>
            <person name="Antonio M."/>
            <person name="Oren A."/>
            <person name="Chaudhuri R.R."/>
            <person name="La Ragione R."/>
            <person name="Hildebrand F."/>
            <person name="Pallen M.J."/>
        </authorList>
    </citation>
    <scope>NUCLEOTIDE SEQUENCE</scope>
    <source>
        <strain evidence="9">ChiGjej3B3-7470</strain>
    </source>
</reference>
<keyword evidence="5 7" id="KW-1133">Transmembrane helix</keyword>
<reference evidence="9" key="2">
    <citation type="submission" date="2021-09" db="EMBL/GenBank/DDBJ databases">
        <authorList>
            <person name="Gilroy R."/>
        </authorList>
    </citation>
    <scope>NUCLEOTIDE SEQUENCE</scope>
    <source>
        <strain evidence="9">ChiGjej3B3-7470</strain>
    </source>
</reference>
<dbReference type="InterPro" id="IPR000620">
    <property type="entry name" value="EamA_dom"/>
</dbReference>
<keyword evidence="6 7" id="KW-0472">Membrane</keyword>
<evidence type="ECO:0000259" key="8">
    <source>
        <dbReference type="Pfam" id="PF00892"/>
    </source>
</evidence>
<dbReference type="InterPro" id="IPR037185">
    <property type="entry name" value="EmrE-like"/>
</dbReference>
<dbReference type="SUPFAM" id="SSF103481">
    <property type="entry name" value="Multidrug resistance efflux transporter EmrE"/>
    <property type="match status" value="2"/>
</dbReference>
<feature type="transmembrane region" description="Helical" evidence="7">
    <location>
        <begin position="119"/>
        <end position="139"/>
    </location>
</feature>
<keyword evidence="3" id="KW-1003">Cell membrane</keyword>
<feature type="transmembrane region" description="Helical" evidence="7">
    <location>
        <begin position="145"/>
        <end position="166"/>
    </location>
</feature>
<evidence type="ECO:0000256" key="2">
    <source>
        <dbReference type="ARBA" id="ARBA00007362"/>
    </source>
</evidence>
<dbReference type="Pfam" id="PF00892">
    <property type="entry name" value="EamA"/>
    <property type="match status" value="2"/>
</dbReference>
<feature type="transmembrane region" description="Helical" evidence="7">
    <location>
        <begin position="178"/>
        <end position="195"/>
    </location>
</feature>
<dbReference type="AlphaFoldDB" id="A0A921EQT3"/>
<keyword evidence="4 7" id="KW-0812">Transmembrane</keyword>
<accession>A0A921EQT3</accession>
<feature type="domain" description="EamA" evidence="8">
    <location>
        <begin position="147"/>
        <end position="280"/>
    </location>
</feature>
<evidence type="ECO:0000256" key="3">
    <source>
        <dbReference type="ARBA" id="ARBA00022475"/>
    </source>
</evidence>
<feature type="transmembrane region" description="Helical" evidence="7">
    <location>
        <begin position="66"/>
        <end position="89"/>
    </location>
</feature>
<dbReference type="InterPro" id="IPR051258">
    <property type="entry name" value="Diverse_Substrate_Transporter"/>
</dbReference>
<evidence type="ECO:0000256" key="5">
    <source>
        <dbReference type="ARBA" id="ARBA00022989"/>
    </source>
</evidence>
<comment type="caution">
    <text evidence="9">The sequence shown here is derived from an EMBL/GenBank/DDBJ whole genome shotgun (WGS) entry which is preliminary data.</text>
</comment>
<comment type="similarity">
    <text evidence="2">Belongs to the EamA transporter family.</text>
</comment>
<dbReference type="Proteomes" id="UP000712713">
    <property type="component" value="Unassembled WGS sequence"/>
</dbReference>
<evidence type="ECO:0000256" key="6">
    <source>
        <dbReference type="ARBA" id="ARBA00023136"/>
    </source>
</evidence>
<evidence type="ECO:0000256" key="1">
    <source>
        <dbReference type="ARBA" id="ARBA00004651"/>
    </source>
</evidence>
<proteinExistence type="inferred from homology"/>
<sequence length="304" mass="31508">MTTRWLALVALLATAAAWGGSFVVTKGAFEHLSPLAVVAARLIITGAVLGVVFIRQLRMPVADLVWGSALGLIFAAALATQTIGLGLIAPSMSGFLTATYVLFTAVIVAVLFRQRQPWTTWVAVIVMVAGISVLAVGQTGQASDLRLGVIVSLIGALLYAVHIVFLGRRVTRRNLSHLIVMQAVAGGAAGMVMWPSLGEPLPTDPSAWWPLLYLGVVSGAIALLTQTWAQSIVAATPAAVIMCSEPVWAAGLAVAWGFELFTASLLVGGSLVVIGLLLAVLPGERGRTADDVVEDLGDTGHGGA</sequence>
<feature type="transmembrane region" description="Helical" evidence="7">
    <location>
        <begin position="260"/>
        <end position="281"/>
    </location>
</feature>